<keyword evidence="6" id="KW-1185">Reference proteome</keyword>
<dbReference type="EMBL" id="JAIPME010000002">
    <property type="protein sequence ID" value="MBZ2386764.1"/>
    <property type="molecule type" value="Genomic_DNA"/>
</dbReference>
<dbReference type="Proteomes" id="UP000734271">
    <property type="component" value="Unassembled WGS sequence"/>
</dbReference>
<keyword evidence="1" id="KW-0805">Transcription regulation</keyword>
<evidence type="ECO:0000313" key="6">
    <source>
        <dbReference type="Proteomes" id="UP000734271"/>
    </source>
</evidence>
<gene>
    <name evidence="5" type="ORF">K8P03_05660</name>
</gene>
<evidence type="ECO:0000259" key="4">
    <source>
        <dbReference type="PROSITE" id="PS50949"/>
    </source>
</evidence>
<proteinExistence type="predicted"/>
<organism evidence="5 6">
    <name type="scientific">Anaerococcus murdochii</name>
    <dbReference type="NCBI Taxonomy" id="411577"/>
    <lineage>
        <taxon>Bacteria</taxon>
        <taxon>Bacillati</taxon>
        <taxon>Bacillota</taxon>
        <taxon>Tissierellia</taxon>
        <taxon>Tissierellales</taxon>
        <taxon>Peptoniphilaceae</taxon>
        <taxon>Anaerococcus</taxon>
    </lineage>
</organism>
<dbReference type="InterPro" id="IPR036388">
    <property type="entry name" value="WH-like_DNA-bd_sf"/>
</dbReference>
<dbReference type="PROSITE" id="PS50949">
    <property type="entry name" value="HTH_GNTR"/>
    <property type="match status" value="1"/>
</dbReference>
<dbReference type="InterPro" id="IPR036390">
    <property type="entry name" value="WH_DNA-bd_sf"/>
</dbReference>
<sequence length="125" mass="14229">MFLEIDFKSDLPIYEQIRRGIIIGLSKGQIKPGDKLPSVREMAENIGINLHTVNKAYKLLETDGVLTMDRRFGSLVSGGNYPMKDFDSEKMTSELDLLIAIAKLKGLSEEEFIDHINKKWENKND</sequence>
<dbReference type="CDD" id="cd07377">
    <property type="entry name" value="WHTH_GntR"/>
    <property type="match status" value="1"/>
</dbReference>
<evidence type="ECO:0000313" key="5">
    <source>
        <dbReference type="EMBL" id="MBZ2386764.1"/>
    </source>
</evidence>
<reference evidence="5 6" key="1">
    <citation type="submission" date="2021-08" db="EMBL/GenBank/DDBJ databases">
        <title>FDA dAtabase for Regulatory Grade micrObial Sequences (FDA-ARGOS): Supporting development and validation of Infectious Disease Dx tests.</title>
        <authorList>
            <person name="Sproer C."/>
            <person name="Gronow S."/>
            <person name="Severitt S."/>
            <person name="Schroder I."/>
            <person name="Tallon L."/>
            <person name="Sadzewicz L."/>
            <person name="Zhao X."/>
            <person name="Boylan J."/>
            <person name="Ott S."/>
            <person name="Bowen H."/>
            <person name="Vavikolanu K."/>
            <person name="Hazen T."/>
            <person name="Aluvathingal J."/>
            <person name="Nadendla S."/>
            <person name="Lowell S."/>
            <person name="Myers T."/>
            <person name="Yan Y."/>
            <person name="Sichtig H."/>
        </authorList>
    </citation>
    <scope>NUCLEOTIDE SEQUENCE [LARGE SCALE GENOMIC DNA]</scope>
    <source>
        <strain evidence="5 6">FDAARGOS_1460</strain>
    </source>
</reference>
<accession>A0ABS7SZ01</accession>
<dbReference type="SMART" id="SM00345">
    <property type="entry name" value="HTH_GNTR"/>
    <property type="match status" value="1"/>
</dbReference>
<dbReference type="InterPro" id="IPR000524">
    <property type="entry name" value="Tscrpt_reg_HTH_GntR"/>
</dbReference>
<evidence type="ECO:0000256" key="1">
    <source>
        <dbReference type="ARBA" id="ARBA00023015"/>
    </source>
</evidence>
<evidence type="ECO:0000256" key="3">
    <source>
        <dbReference type="ARBA" id="ARBA00023163"/>
    </source>
</evidence>
<dbReference type="Gene3D" id="1.10.10.10">
    <property type="entry name" value="Winged helix-like DNA-binding domain superfamily/Winged helix DNA-binding domain"/>
    <property type="match status" value="1"/>
</dbReference>
<comment type="caution">
    <text evidence="5">The sequence shown here is derived from an EMBL/GenBank/DDBJ whole genome shotgun (WGS) entry which is preliminary data.</text>
</comment>
<name>A0ABS7SZ01_9FIRM</name>
<protein>
    <submittedName>
        <fullName evidence="5">GntR family transcriptional regulator</fullName>
    </submittedName>
</protein>
<dbReference type="PANTHER" id="PTHR38445:SF12">
    <property type="entry name" value="GNTR-FAMILY TRANSCRIPTIONAL REGULATOR"/>
    <property type="match status" value="1"/>
</dbReference>
<dbReference type="RefSeq" id="WP_223419178.1">
    <property type="nucleotide sequence ID" value="NZ_JAIPME010000002.1"/>
</dbReference>
<keyword evidence="2" id="KW-0238">DNA-binding</keyword>
<evidence type="ECO:0000256" key="2">
    <source>
        <dbReference type="ARBA" id="ARBA00023125"/>
    </source>
</evidence>
<dbReference type="Pfam" id="PF00392">
    <property type="entry name" value="GntR"/>
    <property type="match status" value="1"/>
</dbReference>
<keyword evidence="3" id="KW-0804">Transcription</keyword>
<dbReference type="PANTHER" id="PTHR38445">
    <property type="entry name" value="HTH-TYPE TRANSCRIPTIONAL REPRESSOR YTRA"/>
    <property type="match status" value="1"/>
</dbReference>
<dbReference type="SUPFAM" id="SSF46785">
    <property type="entry name" value="Winged helix' DNA-binding domain"/>
    <property type="match status" value="1"/>
</dbReference>
<feature type="domain" description="HTH gntR-type" evidence="4">
    <location>
        <begin position="11"/>
        <end position="79"/>
    </location>
</feature>